<comment type="caution">
    <text evidence="1">The sequence shown here is derived from an EMBL/GenBank/DDBJ whole genome shotgun (WGS) entry which is preliminary data.</text>
</comment>
<proteinExistence type="predicted"/>
<name>A0ACB9YMW2_9PEZI</name>
<protein>
    <submittedName>
        <fullName evidence="1">Uncharacterized protein</fullName>
    </submittedName>
</protein>
<reference evidence="1 2" key="1">
    <citation type="journal article" date="2022" name="New Phytol.">
        <title>Ecological generalism drives hyperdiversity of secondary metabolite gene clusters in xylarialean endophytes.</title>
        <authorList>
            <person name="Franco M.E.E."/>
            <person name="Wisecaver J.H."/>
            <person name="Arnold A.E."/>
            <person name="Ju Y.M."/>
            <person name="Slot J.C."/>
            <person name="Ahrendt S."/>
            <person name="Moore L.P."/>
            <person name="Eastman K.E."/>
            <person name="Scott K."/>
            <person name="Konkel Z."/>
            <person name="Mondo S.J."/>
            <person name="Kuo A."/>
            <person name="Hayes R.D."/>
            <person name="Haridas S."/>
            <person name="Andreopoulos B."/>
            <person name="Riley R."/>
            <person name="LaButti K."/>
            <person name="Pangilinan J."/>
            <person name="Lipzen A."/>
            <person name="Amirebrahimi M."/>
            <person name="Yan J."/>
            <person name="Adam C."/>
            <person name="Keymanesh K."/>
            <person name="Ng V."/>
            <person name="Louie K."/>
            <person name="Northen T."/>
            <person name="Drula E."/>
            <person name="Henrissat B."/>
            <person name="Hsieh H.M."/>
            <person name="Youens-Clark K."/>
            <person name="Lutzoni F."/>
            <person name="Miadlikowska J."/>
            <person name="Eastwood D.C."/>
            <person name="Hamelin R.C."/>
            <person name="Grigoriev I.V."/>
            <person name="U'Ren J.M."/>
        </authorList>
    </citation>
    <scope>NUCLEOTIDE SEQUENCE [LARGE SCALE GENOMIC DNA]</scope>
    <source>
        <strain evidence="1 2">CBS 119005</strain>
    </source>
</reference>
<accession>A0ACB9YMW2</accession>
<organism evidence="1 2">
    <name type="scientific">Hypoxylon rubiginosum</name>
    <dbReference type="NCBI Taxonomy" id="110542"/>
    <lineage>
        <taxon>Eukaryota</taxon>
        <taxon>Fungi</taxon>
        <taxon>Dikarya</taxon>
        <taxon>Ascomycota</taxon>
        <taxon>Pezizomycotina</taxon>
        <taxon>Sordariomycetes</taxon>
        <taxon>Xylariomycetidae</taxon>
        <taxon>Xylariales</taxon>
        <taxon>Hypoxylaceae</taxon>
        <taxon>Hypoxylon</taxon>
    </lineage>
</organism>
<dbReference type="EMBL" id="MU393588">
    <property type="protein sequence ID" value="KAI4860385.1"/>
    <property type="molecule type" value="Genomic_DNA"/>
</dbReference>
<keyword evidence="2" id="KW-1185">Reference proteome</keyword>
<evidence type="ECO:0000313" key="1">
    <source>
        <dbReference type="EMBL" id="KAI4860385.1"/>
    </source>
</evidence>
<sequence>MAPPYDQIQGWPTQPLLLRSGTSRPGQIFYNCFLLILTICFFIFAGLVGRSDGLPKNSDLVQKLDQASRYGPTIFPVLYALVVGGAVRSLALSRLQTGESVGFLDLLLGSTSVGNTIATQFERSLRRVDFATACLLILWALSPLGGQASFRIINYQDVPVVQNQTLKFLDFSNATYPPGLSSGDLGSLLDAIDPAFLATIVSPLSIQQSFSDSWGNIKIPAIESLAGYISTRENEWIPYPGYSEATPYASLIGIPISNIPSTGTTEFSLETAYWDLRCLDFGQPEQYDDDYWWEKISAAKAESCDFSQAPCLISDLLLPDGSSGNGVVTKWGWILSRTSDDDVTRRCRAEATDEVPERQLFYRSYNSGSAEHEITAANCTIRTTYVEAQLNCNGWDCKVDRLRRSQKRQTRPSSAYTIFDFCTDLDWTGSVNSFLNYFIDTADHQLKRVYTPGLLQGYIASPDRPFPTGLGESQRIDLTNIGNETFALRFSQLLNTYWSAVYNFNLTYANHPQGTSFASGYYQSLDPFTDVAGTNTHLESRFVYNRGWMTVLVLSTSAMFVSCVVKLSIDLKIWIPDLLMNVSTMLRGSMSRYTGIPYGGSAFDDSDRSRLLKDRMVRFGDIKAGDEYAGELGIGEIIEDGGGVAKVRRDKRYW</sequence>
<dbReference type="Proteomes" id="UP001497700">
    <property type="component" value="Unassembled WGS sequence"/>
</dbReference>
<evidence type="ECO:0000313" key="2">
    <source>
        <dbReference type="Proteomes" id="UP001497700"/>
    </source>
</evidence>
<gene>
    <name evidence="1" type="ORF">F4820DRAFT_452963</name>
</gene>